<evidence type="ECO:0000256" key="12">
    <source>
        <dbReference type="ARBA" id="ARBA00023136"/>
    </source>
</evidence>
<keyword evidence="18" id="KW-1185">Reference proteome</keyword>
<gene>
    <name evidence="17" type="primary">mrdA</name>
    <name evidence="17" type="ORF">RM540_10210</name>
</gene>
<evidence type="ECO:0000256" key="7">
    <source>
        <dbReference type="ARBA" id="ARBA00022692"/>
    </source>
</evidence>
<dbReference type="InterPro" id="IPR012338">
    <property type="entry name" value="Beta-lactam/transpept-like"/>
</dbReference>
<keyword evidence="9" id="KW-0133">Cell shape</keyword>
<dbReference type="PANTHER" id="PTHR30627">
    <property type="entry name" value="PEPTIDOGLYCAN D,D-TRANSPEPTIDASE"/>
    <property type="match status" value="1"/>
</dbReference>
<evidence type="ECO:0000256" key="1">
    <source>
        <dbReference type="ARBA" id="ARBA00004167"/>
    </source>
</evidence>
<evidence type="ECO:0000256" key="8">
    <source>
        <dbReference type="ARBA" id="ARBA00022801"/>
    </source>
</evidence>
<dbReference type="NCBIfam" id="TIGR03423">
    <property type="entry name" value="pbp2_mrdA"/>
    <property type="match status" value="1"/>
</dbReference>
<keyword evidence="3" id="KW-1003">Cell membrane</keyword>
<evidence type="ECO:0000256" key="13">
    <source>
        <dbReference type="ARBA" id="ARBA00023316"/>
    </source>
</evidence>
<dbReference type="Gene3D" id="3.30.1390.30">
    <property type="entry name" value="Penicillin-binding protein 2a, domain 3"/>
    <property type="match status" value="1"/>
</dbReference>
<feature type="transmembrane region" description="Helical" evidence="14">
    <location>
        <begin position="16"/>
        <end position="35"/>
    </location>
</feature>
<dbReference type="Gene3D" id="3.90.1310.10">
    <property type="entry name" value="Penicillin-binding protein 2a (Domain 2)"/>
    <property type="match status" value="1"/>
</dbReference>
<evidence type="ECO:0000256" key="11">
    <source>
        <dbReference type="ARBA" id="ARBA00022989"/>
    </source>
</evidence>
<dbReference type="Gene3D" id="3.40.710.10">
    <property type="entry name" value="DD-peptidase/beta-lactamase superfamily"/>
    <property type="match status" value="1"/>
</dbReference>
<evidence type="ECO:0000256" key="9">
    <source>
        <dbReference type="ARBA" id="ARBA00022960"/>
    </source>
</evidence>
<evidence type="ECO:0000256" key="2">
    <source>
        <dbReference type="ARBA" id="ARBA00004236"/>
    </source>
</evidence>
<feature type="domain" description="Penicillin-binding protein transpeptidase" evidence="15">
    <location>
        <begin position="264"/>
        <end position="598"/>
    </location>
</feature>
<evidence type="ECO:0000256" key="10">
    <source>
        <dbReference type="ARBA" id="ARBA00022984"/>
    </source>
</evidence>
<name>A0ABU3BS61_9BACT</name>
<keyword evidence="10" id="KW-0573">Peptidoglycan synthesis</keyword>
<dbReference type="InterPro" id="IPR036138">
    <property type="entry name" value="PBP_dimer_sf"/>
</dbReference>
<keyword evidence="6" id="KW-0645">Protease</keyword>
<sequence length="627" mass="69015">MPTLAATARDDAQVRYRIFSVVVLAVLAFLAARLVQMQLLDTEQYATEAEGNAIETKIVRPARGYIYDRNGVLLVDNETTLSVTVAPRYFDEADLPLVAELAGRPLDEVAARYAEITARSRYQEDVLLKNVPFWTFARLQENQYRLRGIGFREDQQRRYHSDAKLTHALGFVNEINEDELDRMEEQGFRLGDRIGKTGLEAEYEPILRGRVGREFWLVNVHGMDVQPYEGGAENVEPQSGAALTLAVDASVQALAESLFVDKRGGAVMIDVNTGGIISMVSAPDFDLDIYRDGFTQAEVDFLYRNPQKPDFNRATQASLPPGSTWKPFMAAVALEEGMIKPETTLYCPGGYRIGGRLYRCHGGAHGDIAVEDAIRVSCNTFFFRLMNDTFVNAEHPEGITMDLDRFGYWTRQFGFGQLAPLDIPNQGPGLIPDSSYYDERWPAGWGPGYTVNLGIGQGNMGTSPLQLARYTAAVANGGTLVTPHFVKSITDPATGVTREPAYKRPSQIPIEPRNFAVVRAGMREVVEGAGTARRARIDAVDDFPKIPVAGKTGTAENPRGKDHSVFIAYAPADDPQVAVGVIVENAGYGGTAAAPIASLMIEQYFRGTVTRPQLVEFVRAQRSVGRI</sequence>
<organism evidence="17 18">
    <name type="scientific">Rubrivirga litoralis</name>
    <dbReference type="NCBI Taxonomy" id="3075598"/>
    <lineage>
        <taxon>Bacteria</taxon>
        <taxon>Pseudomonadati</taxon>
        <taxon>Rhodothermota</taxon>
        <taxon>Rhodothermia</taxon>
        <taxon>Rhodothermales</taxon>
        <taxon>Rubricoccaceae</taxon>
        <taxon>Rubrivirga</taxon>
    </lineage>
</organism>
<evidence type="ECO:0000256" key="4">
    <source>
        <dbReference type="ARBA" id="ARBA00022519"/>
    </source>
</evidence>
<evidence type="ECO:0000256" key="6">
    <source>
        <dbReference type="ARBA" id="ARBA00022670"/>
    </source>
</evidence>
<dbReference type="PANTHER" id="PTHR30627:SF2">
    <property type="entry name" value="PEPTIDOGLYCAN D,D-TRANSPEPTIDASE MRDA"/>
    <property type="match status" value="1"/>
</dbReference>
<dbReference type="Pfam" id="PF00905">
    <property type="entry name" value="Transpeptidase"/>
    <property type="match status" value="1"/>
</dbReference>
<dbReference type="InterPro" id="IPR017790">
    <property type="entry name" value="Penicillin-binding_protein_2"/>
</dbReference>
<dbReference type="InterPro" id="IPR005311">
    <property type="entry name" value="PBP_dimer"/>
</dbReference>
<evidence type="ECO:0000259" key="15">
    <source>
        <dbReference type="Pfam" id="PF00905"/>
    </source>
</evidence>
<comment type="subcellular location">
    <subcellularLocation>
        <location evidence="2">Cell membrane</location>
    </subcellularLocation>
    <subcellularLocation>
        <location evidence="1">Membrane</location>
        <topology evidence="1">Single-pass membrane protein</topology>
    </subcellularLocation>
</comment>
<dbReference type="InterPro" id="IPR001460">
    <property type="entry name" value="PCN-bd_Tpept"/>
</dbReference>
<dbReference type="EC" id="3.4.16.4" evidence="17"/>
<dbReference type="InterPro" id="IPR050515">
    <property type="entry name" value="Beta-lactam/transpept"/>
</dbReference>
<evidence type="ECO:0000313" key="17">
    <source>
        <dbReference type="EMBL" id="MDT0632117.1"/>
    </source>
</evidence>
<accession>A0ABU3BS61</accession>
<keyword evidence="5 17" id="KW-0121">Carboxypeptidase</keyword>
<dbReference type="GO" id="GO:0009002">
    <property type="term" value="F:serine-type D-Ala-D-Ala carboxypeptidase activity"/>
    <property type="evidence" value="ECO:0007669"/>
    <property type="project" value="UniProtKB-EC"/>
</dbReference>
<comment type="caution">
    <text evidence="17">The sequence shown here is derived from an EMBL/GenBank/DDBJ whole genome shotgun (WGS) entry which is preliminary data.</text>
</comment>
<evidence type="ECO:0000256" key="3">
    <source>
        <dbReference type="ARBA" id="ARBA00022475"/>
    </source>
</evidence>
<feature type="domain" description="Penicillin-binding protein dimerisation" evidence="16">
    <location>
        <begin position="60"/>
        <end position="223"/>
    </location>
</feature>
<evidence type="ECO:0000259" key="16">
    <source>
        <dbReference type="Pfam" id="PF03717"/>
    </source>
</evidence>
<dbReference type="EMBL" id="JAVRHT010000021">
    <property type="protein sequence ID" value="MDT0632117.1"/>
    <property type="molecule type" value="Genomic_DNA"/>
</dbReference>
<keyword evidence="12 14" id="KW-0472">Membrane</keyword>
<keyword evidence="7 14" id="KW-0812">Transmembrane</keyword>
<dbReference type="RefSeq" id="WP_311663734.1">
    <property type="nucleotide sequence ID" value="NZ_JAVRHT010000021.1"/>
</dbReference>
<keyword evidence="4" id="KW-0997">Cell inner membrane</keyword>
<proteinExistence type="predicted"/>
<dbReference type="Proteomes" id="UP001267426">
    <property type="component" value="Unassembled WGS sequence"/>
</dbReference>
<evidence type="ECO:0000256" key="5">
    <source>
        <dbReference type="ARBA" id="ARBA00022645"/>
    </source>
</evidence>
<keyword evidence="8 17" id="KW-0378">Hydrolase</keyword>
<keyword evidence="11 14" id="KW-1133">Transmembrane helix</keyword>
<keyword evidence="13" id="KW-0961">Cell wall biogenesis/degradation</keyword>
<evidence type="ECO:0000256" key="14">
    <source>
        <dbReference type="SAM" id="Phobius"/>
    </source>
</evidence>
<evidence type="ECO:0000313" key="18">
    <source>
        <dbReference type="Proteomes" id="UP001267426"/>
    </source>
</evidence>
<protein>
    <submittedName>
        <fullName evidence="17">Penicillin-binding protein 2</fullName>
        <ecNumber evidence="17">3.4.16.4</ecNumber>
    </submittedName>
</protein>
<dbReference type="SUPFAM" id="SSF56601">
    <property type="entry name" value="beta-lactamase/transpeptidase-like"/>
    <property type="match status" value="1"/>
</dbReference>
<reference evidence="17 18" key="1">
    <citation type="submission" date="2023-09" db="EMBL/GenBank/DDBJ databases">
        <authorList>
            <person name="Rey-Velasco X."/>
        </authorList>
    </citation>
    <scope>NUCLEOTIDE SEQUENCE [LARGE SCALE GENOMIC DNA]</scope>
    <source>
        <strain evidence="17 18">F394</strain>
    </source>
</reference>
<dbReference type="Pfam" id="PF03717">
    <property type="entry name" value="PBP_dimer"/>
    <property type="match status" value="1"/>
</dbReference>
<dbReference type="SUPFAM" id="SSF56519">
    <property type="entry name" value="Penicillin binding protein dimerisation domain"/>
    <property type="match status" value="1"/>
</dbReference>